<sequence length="454" mass="51681">MESVREKEYKPITQAIEGLGEKEGTKDLTPITSANNDLEKSVKTQLAPFQKALAYLPQKIGPLDYNTNRLEDNDDNESDRGNTTEIRDVQPPPTQPTVAENPVDTPSLKLSRDKITHLGPLATSYLPRVKDSVFGIYHNETTDSYMIGNQTVNFDGDTIIVGKNRYKGTKGLWRLLSYKNAPPKDSYLETDLKNFTKIIIDTDSMYQNNNRVGNKPKSSKGDKWISLIEPIWRNHISKSKDDIDEGSALVTGSGFLEYNNKDIEYKYISNLNELLKRMGYISSQEQAGNNNFHNEKMGILNFFYDRLQEIIDTPKAMEYMIRIVTSMPTKLLKDEKMGSGLFNTILKNIPFEIHAAGYNYLGPGTNLDERLQRGDVGVNKLDEAAKEHDIFYRDHQKTTDRHKADKVLEGKAWERLKSSDANLNERFWAFNTAAAMKVKRTFGMGIVEPKLKFQ</sequence>
<dbReference type="OrthoDB" id="6630263at2759"/>
<name>A0A6A4J334_APOLU</name>
<dbReference type="GO" id="GO:0005198">
    <property type="term" value="F:structural molecule activity"/>
    <property type="evidence" value="ECO:0007669"/>
    <property type="project" value="InterPro"/>
</dbReference>
<reference evidence="4" key="1">
    <citation type="journal article" date="2021" name="Mol. Ecol. Resour.">
        <title>Apolygus lucorum genome provides insights into omnivorousness and mesophyll feeding.</title>
        <authorList>
            <person name="Liu Y."/>
            <person name="Liu H."/>
            <person name="Wang H."/>
            <person name="Huang T."/>
            <person name="Liu B."/>
            <person name="Yang B."/>
            <person name="Yin L."/>
            <person name="Li B."/>
            <person name="Zhang Y."/>
            <person name="Zhang S."/>
            <person name="Jiang F."/>
            <person name="Zhang X."/>
            <person name="Ren Y."/>
            <person name="Wang B."/>
            <person name="Wang S."/>
            <person name="Lu Y."/>
            <person name="Wu K."/>
            <person name="Fan W."/>
            <person name="Wang G."/>
        </authorList>
    </citation>
    <scope>NUCLEOTIDE SEQUENCE</scope>
    <source>
        <strain evidence="4">12Hb</strain>
    </source>
</reference>
<evidence type="ECO:0000259" key="2">
    <source>
        <dbReference type="Pfam" id="PF08398"/>
    </source>
</evidence>
<feature type="domain" description="Phospholipase A2-like" evidence="2">
    <location>
        <begin position="353"/>
        <end position="409"/>
    </location>
</feature>
<dbReference type="InterPro" id="IPR058520">
    <property type="entry name" value="DUF8207"/>
</dbReference>
<organism evidence="4 5">
    <name type="scientific">Apolygus lucorum</name>
    <name type="common">Small green plant bug</name>
    <name type="synonym">Lygocoris lucorum</name>
    <dbReference type="NCBI Taxonomy" id="248454"/>
    <lineage>
        <taxon>Eukaryota</taxon>
        <taxon>Metazoa</taxon>
        <taxon>Ecdysozoa</taxon>
        <taxon>Arthropoda</taxon>
        <taxon>Hexapoda</taxon>
        <taxon>Insecta</taxon>
        <taxon>Pterygota</taxon>
        <taxon>Neoptera</taxon>
        <taxon>Paraneoptera</taxon>
        <taxon>Hemiptera</taxon>
        <taxon>Heteroptera</taxon>
        <taxon>Panheteroptera</taxon>
        <taxon>Cimicomorpha</taxon>
        <taxon>Miridae</taxon>
        <taxon>Mirini</taxon>
        <taxon>Apolygus</taxon>
    </lineage>
</organism>
<evidence type="ECO:0000313" key="5">
    <source>
        <dbReference type="Proteomes" id="UP000466442"/>
    </source>
</evidence>
<evidence type="ECO:0000259" key="3">
    <source>
        <dbReference type="Pfam" id="PF26634"/>
    </source>
</evidence>
<feature type="compositionally biased region" description="Basic and acidic residues" evidence="1">
    <location>
        <begin position="1"/>
        <end position="10"/>
    </location>
</feature>
<dbReference type="PANTHER" id="PTHR35374:SF1">
    <property type="entry name" value="PROTEIN KINASE DOMAIN-CONTAINING PROTEIN"/>
    <property type="match status" value="1"/>
</dbReference>
<feature type="region of interest" description="Disordered" evidence="1">
    <location>
        <begin position="65"/>
        <end position="106"/>
    </location>
</feature>
<dbReference type="Pfam" id="PF08398">
    <property type="entry name" value="Phospholip_A2_4"/>
    <property type="match status" value="1"/>
</dbReference>
<feature type="domain" description="DUF8207" evidence="3">
    <location>
        <begin position="131"/>
        <end position="232"/>
    </location>
</feature>
<gene>
    <name evidence="4" type="ORF">GE061_007786</name>
</gene>
<comment type="caution">
    <text evidence="4">The sequence shown here is derived from an EMBL/GenBank/DDBJ whole genome shotgun (WGS) entry which is preliminary data.</text>
</comment>
<feature type="region of interest" description="Disordered" evidence="1">
    <location>
        <begin position="1"/>
        <end position="39"/>
    </location>
</feature>
<keyword evidence="5" id="KW-1185">Reference proteome</keyword>
<feature type="compositionally biased region" description="Basic and acidic residues" evidence="1">
    <location>
        <begin position="78"/>
        <end position="88"/>
    </location>
</feature>
<dbReference type="AlphaFoldDB" id="A0A6A4J334"/>
<evidence type="ECO:0000313" key="4">
    <source>
        <dbReference type="EMBL" id="KAF6198040.1"/>
    </source>
</evidence>
<dbReference type="Proteomes" id="UP000466442">
    <property type="component" value="Linkage Group LG16"/>
</dbReference>
<proteinExistence type="predicted"/>
<dbReference type="Pfam" id="PF26634">
    <property type="entry name" value="DUF8207"/>
    <property type="match status" value="1"/>
</dbReference>
<dbReference type="EMBL" id="WIXP02000016">
    <property type="protein sequence ID" value="KAF6198040.1"/>
    <property type="molecule type" value="Genomic_DNA"/>
</dbReference>
<evidence type="ECO:0008006" key="6">
    <source>
        <dbReference type="Google" id="ProtNLM"/>
    </source>
</evidence>
<evidence type="ECO:0000256" key="1">
    <source>
        <dbReference type="SAM" id="MobiDB-lite"/>
    </source>
</evidence>
<dbReference type="InterPro" id="IPR013607">
    <property type="entry name" value="Phospholipase_A2-like"/>
</dbReference>
<dbReference type="PANTHER" id="PTHR35374">
    <property type="entry name" value="CYCLIN-DEPENDENT KINASE 11A-LIKE"/>
    <property type="match status" value="1"/>
</dbReference>
<accession>A0A6A4J334</accession>
<protein>
    <recommendedName>
        <fullName evidence="6">Phospholipase A2-like domain-containing protein</fullName>
    </recommendedName>
</protein>